<dbReference type="SUPFAM" id="SSF81665">
    <property type="entry name" value="Calcium ATPase, transmembrane domain M"/>
    <property type="match status" value="1"/>
</dbReference>
<reference evidence="18" key="1">
    <citation type="submission" date="2022-11" db="UniProtKB">
        <authorList>
            <consortium name="WormBaseParasite"/>
        </authorList>
    </citation>
    <scope>IDENTIFICATION</scope>
</reference>
<dbReference type="InterPro" id="IPR008250">
    <property type="entry name" value="ATPase_P-typ_transduc_dom_A_sf"/>
</dbReference>
<dbReference type="NCBIfam" id="TIGR01525">
    <property type="entry name" value="ATPase-IB_hvy"/>
    <property type="match status" value="1"/>
</dbReference>
<dbReference type="GO" id="GO:0005802">
    <property type="term" value="C:trans-Golgi network"/>
    <property type="evidence" value="ECO:0007669"/>
    <property type="project" value="UniProtKB-ARBA"/>
</dbReference>
<keyword evidence="14 15" id="KW-0472">Membrane</keyword>
<dbReference type="GO" id="GO:0005524">
    <property type="term" value="F:ATP binding"/>
    <property type="evidence" value="ECO:0007669"/>
    <property type="project" value="UniProtKB-UniRule"/>
</dbReference>
<keyword evidence="13" id="KW-0406">Ion transport</keyword>
<evidence type="ECO:0000256" key="6">
    <source>
        <dbReference type="ARBA" id="ARBA00022737"/>
    </source>
</evidence>
<keyword evidence="7 15" id="KW-0547">Nucleotide-binding</keyword>
<evidence type="ECO:0000256" key="8">
    <source>
        <dbReference type="ARBA" id="ARBA00022796"/>
    </source>
</evidence>
<dbReference type="SFLD" id="SFLDG00002">
    <property type="entry name" value="C1.7:_P-type_atpase_like"/>
    <property type="match status" value="1"/>
</dbReference>
<evidence type="ECO:0000256" key="7">
    <source>
        <dbReference type="ARBA" id="ARBA00022741"/>
    </source>
</evidence>
<dbReference type="Gene3D" id="2.70.150.10">
    <property type="entry name" value="Calcium-transporting ATPase, cytoplasmic transduction domain A"/>
    <property type="match status" value="1"/>
</dbReference>
<keyword evidence="8" id="KW-0187">Copper transport</keyword>
<evidence type="ECO:0000313" key="17">
    <source>
        <dbReference type="Proteomes" id="UP000887540"/>
    </source>
</evidence>
<dbReference type="CDD" id="cd02094">
    <property type="entry name" value="P-type_ATPase_Cu-like"/>
    <property type="match status" value="1"/>
</dbReference>
<dbReference type="Gene3D" id="3.40.1110.10">
    <property type="entry name" value="Calcium-transporting ATPase, cytoplasmic domain N"/>
    <property type="match status" value="1"/>
</dbReference>
<dbReference type="AlphaFoldDB" id="A0A914ED23"/>
<dbReference type="CDD" id="cd00371">
    <property type="entry name" value="HMA"/>
    <property type="match status" value="2"/>
</dbReference>
<feature type="domain" description="HMA" evidence="16">
    <location>
        <begin position="68"/>
        <end position="134"/>
    </location>
</feature>
<keyword evidence="11 15" id="KW-1133">Transmembrane helix</keyword>
<dbReference type="InterPro" id="IPR006122">
    <property type="entry name" value="HMA_Cu_ion-bd"/>
</dbReference>
<evidence type="ECO:0000256" key="9">
    <source>
        <dbReference type="ARBA" id="ARBA00022840"/>
    </source>
</evidence>
<evidence type="ECO:0000256" key="5">
    <source>
        <dbReference type="ARBA" id="ARBA00022723"/>
    </source>
</evidence>
<evidence type="ECO:0000256" key="2">
    <source>
        <dbReference type="ARBA" id="ARBA00012517"/>
    </source>
</evidence>
<keyword evidence="9 15" id="KW-0067">ATP-binding</keyword>
<dbReference type="EC" id="7.2.2.8" evidence="2"/>
<dbReference type="InterPro" id="IPR059000">
    <property type="entry name" value="ATPase_P-type_domA"/>
</dbReference>
<dbReference type="InterPro" id="IPR036412">
    <property type="entry name" value="HAD-like_sf"/>
</dbReference>
<keyword evidence="12" id="KW-0186">Copper</keyword>
<feature type="transmembrane region" description="Helical" evidence="15">
    <location>
        <begin position="158"/>
        <end position="178"/>
    </location>
</feature>
<evidence type="ECO:0000256" key="13">
    <source>
        <dbReference type="ARBA" id="ARBA00023065"/>
    </source>
</evidence>
<dbReference type="SFLD" id="SFLDF00027">
    <property type="entry name" value="p-type_atpase"/>
    <property type="match status" value="1"/>
</dbReference>
<dbReference type="PRINTS" id="PR00119">
    <property type="entry name" value="CATATPASE"/>
</dbReference>
<dbReference type="SUPFAM" id="SSF81653">
    <property type="entry name" value="Calcium ATPase, transduction domain A"/>
    <property type="match status" value="1"/>
</dbReference>
<dbReference type="PROSITE" id="PS01047">
    <property type="entry name" value="HMA_1"/>
    <property type="match status" value="1"/>
</dbReference>
<evidence type="ECO:0000256" key="14">
    <source>
        <dbReference type="ARBA" id="ARBA00023136"/>
    </source>
</evidence>
<keyword evidence="17" id="KW-1185">Reference proteome</keyword>
<dbReference type="GO" id="GO:0005507">
    <property type="term" value="F:copper ion binding"/>
    <property type="evidence" value="ECO:0007669"/>
    <property type="project" value="InterPro"/>
</dbReference>
<dbReference type="InterPro" id="IPR044492">
    <property type="entry name" value="P_typ_ATPase_HD_dom"/>
</dbReference>
<dbReference type="InterPro" id="IPR036163">
    <property type="entry name" value="HMA_dom_sf"/>
</dbReference>
<keyword evidence="6" id="KW-0677">Repeat</keyword>
<feature type="transmembrane region" description="Helical" evidence="15">
    <location>
        <begin position="198"/>
        <end position="219"/>
    </location>
</feature>
<dbReference type="NCBIfam" id="TIGR01494">
    <property type="entry name" value="ATPase_P-type"/>
    <property type="match status" value="2"/>
</dbReference>
<organism evidence="17 18">
    <name type="scientific">Acrobeloides nanus</name>
    <dbReference type="NCBI Taxonomy" id="290746"/>
    <lineage>
        <taxon>Eukaryota</taxon>
        <taxon>Metazoa</taxon>
        <taxon>Ecdysozoa</taxon>
        <taxon>Nematoda</taxon>
        <taxon>Chromadorea</taxon>
        <taxon>Rhabditida</taxon>
        <taxon>Tylenchina</taxon>
        <taxon>Cephalobomorpha</taxon>
        <taxon>Cephaloboidea</taxon>
        <taxon>Cephalobidae</taxon>
        <taxon>Acrobeloides</taxon>
    </lineage>
</organism>
<dbReference type="InterPro" id="IPR023298">
    <property type="entry name" value="ATPase_P-typ_TM_dom_sf"/>
</dbReference>
<dbReference type="InterPro" id="IPR018303">
    <property type="entry name" value="ATPase_P-typ_P_site"/>
</dbReference>
<keyword evidence="3" id="KW-0813">Transport</keyword>
<dbReference type="FunFam" id="2.70.150.10:FF:000002">
    <property type="entry name" value="Copper-transporting ATPase 1, putative"/>
    <property type="match status" value="1"/>
</dbReference>
<dbReference type="InterPro" id="IPR023299">
    <property type="entry name" value="ATPase_P-typ_cyto_dom_N"/>
</dbReference>
<dbReference type="Pfam" id="PF00122">
    <property type="entry name" value="E1-E2_ATPase"/>
    <property type="match status" value="1"/>
</dbReference>
<dbReference type="InterPro" id="IPR017969">
    <property type="entry name" value="Heavy-metal-associated_CS"/>
</dbReference>
<feature type="transmembrane region" description="Helical" evidence="15">
    <location>
        <begin position="424"/>
        <end position="450"/>
    </location>
</feature>
<accession>A0A914ED23</accession>
<dbReference type="InterPro" id="IPR023214">
    <property type="entry name" value="HAD_sf"/>
</dbReference>
<name>A0A914ED23_9BILA</name>
<evidence type="ECO:0000256" key="10">
    <source>
        <dbReference type="ARBA" id="ARBA00022967"/>
    </source>
</evidence>
<keyword evidence="10" id="KW-1278">Translocase</keyword>
<dbReference type="Pfam" id="PF00702">
    <property type="entry name" value="Hydrolase"/>
    <property type="match status" value="1"/>
</dbReference>
<proteinExistence type="inferred from homology"/>
<dbReference type="GO" id="GO:0016887">
    <property type="term" value="F:ATP hydrolysis activity"/>
    <property type="evidence" value="ECO:0007669"/>
    <property type="project" value="InterPro"/>
</dbReference>
<evidence type="ECO:0000256" key="11">
    <source>
        <dbReference type="ARBA" id="ARBA00022989"/>
    </source>
</evidence>
<evidence type="ECO:0000256" key="1">
    <source>
        <dbReference type="ARBA" id="ARBA00004166"/>
    </source>
</evidence>
<dbReference type="Pfam" id="PF00403">
    <property type="entry name" value="HMA"/>
    <property type="match status" value="2"/>
</dbReference>
<evidence type="ECO:0000259" key="16">
    <source>
        <dbReference type="PROSITE" id="PS50846"/>
    </source>
</evidence>
<dbReference type="FunFam" id="3.30.70.100:FF:000001">
    <property type="entry name" value="ATPase copper transporting beta"/>
    <property type="match status" value="1"/>
</dbReference>
<dbReference type="PANTHER" id="PTHR46594">
    <property type="entry name" value="P-TYPE CATION-TRANSPORTING ATPASE"/>
    <property type="match status" value="1"/>
</dbReference>
<dbReference type="GO" id="GO:0140581">
    <property type="term" value="F:P-type monovalent copper transporter activity"/>
    <property type="evidence" value="ECO:0007669"/>
    <property type="project" value="UniProtKB-EC"/>
</dbReference>
<dbReference type="WBParaSite" id="ACRNAN_scaffold7416.g10402.t1">
    <property type="protein sequence ID" value="ACRNAN_scaffold7416.g10402.t1"/>
    <property type="gene ID" value="ACRNAN_scaffold7416.g10402"/>
</dbReference>
<evidence type="ECO:0000313" key="18">
    <source>
        <dbReference type="WBParaSite" id="ACRNAN_scaffold7416.g10402.t1"/>
    </source>
</evidence>
<dbReference type="PRINTS" id="PR00942">
    <property type="entry name" value="CUATPASEI"/>
</dbReference>
<dbReference type="Gene3D" id="3.30.70.100">
    <property type="match status" value="2"/>
</dbReference>
<dbReference type="InterPro" id="IPR001757">
    <property type="entry name" value="P_typ_ATPase"/>
</dbReference>
<dbReference type="SUPFAM" id="SSF56784">
    <property type="entry name" value="HAD-like"/>
    <property type="match status" value="1"/>
</dbReference>
<dbReference type="InterPro" id="IPR006121">
    <property type="entry name" value="HMA_dom"/>
</dbReference>
<dbReference type="InterPro" id="IPR027256">
    <property type="entry name" value="P-typ_ATPase_IB"/>
</dbReference>
<feature type="transmembrane region" description="Helical" evidence="15">
    <location>
        <begin position="231"/>
        <end position="258"/>
    </location>
</feature>
<comment type="subcellular location">
    <subcellularLocation>
        <location evidence="1">Golgi apparatus</location>
        <location evidence="1">trans-Golgi network membrane</location>
        <topology evidence="1">Multi-pass membrane protein</topology>
    </subcellularLocation>
    <subcellularLocation>
        <location evidence="15">Membrane</location>
    </subcellularLocation>
</comment>
<evidence type="ECO:0000256" key="15">
    <source>
        <dbReference type="RuleBase" id="RU362081"/>
    </source>
</evidence>
<protein>
    <recommendedName>
        <fullName evidence="2">P-type Cu(+) transporter</fullName>
        <ecNumber evidence="2">7.2.2.8</ecNumber>
    </recommendedName>
</protein>
<dbReference type="PROSITE" id="PS50846">
    <property type="entry name" value="HMA_2"/>
    <property type="match status" value="2"/>
</dbReference>
<evidence type="ECO:0000256" key="12">
    <source>
        <dbReference type="ARBA" id="ARBA00023008"/>
    </source>
</evidence>
<evidence type="ECO:0000256" key="4">
    <source>
        <dbReference type="ARBA" id="ARBA00022692"/>
    </source>
</evidence>
<keyword evidence="4 15" id="KW-0812">Transmembrane</keyword>
<keyword evidence="5 15" id="KW-0479">Metal-binding</keyword>
<dbReference type="Proteomes" id="UP000887540">
    <property type="component" value="Unplaced"/>
</dbReference>
<dbReference type="NCBIfam" id="TIGR00003">
    <property type="entry name" value="copper ion binding protein"/>
    <property type="match status" value="2"/>
</dbReference>
<feature type="transmembrane region" description="Helical" evidence="15">
    <location>
        <begin position="264"/>
        <end position="284"/>
    </location>
</feature>
<dbReference type="SUPFAM" id="SSF55008">
    <property type="entry name" value="HMA, heavy metal-associated domain"/>
    <property type="match status" value="2"/>
</dbReference>
<dbReference type="GO" id="GO:0016020">
    <property type="term" value="C:membrane"/>
    <property type="evidence" value="ECO:0007669"/>
    <property type="project" value="UniProtKB-SubCell"/>
</dbReference>
<dbReference type="SFLD" id="SFLDS00003">
    <property type="entry name" value="Haloacid_Dehalogenase"/>
    <property type="match status" value="1"/>
</dbReference>
<dbReference type="PROSITE" id="PS00154">
    <property type="entry name" value="ATPASE_E1_E2"/>
    <property type="match status" value="1"/>
</dbReference>
<comment type="similarity">
    <text evidence="15">Belongs to the cation transport ATPase (P-type) (TC 3.A.3) family. Type IB subfamily.</text>
</comment>
<feature type="domain" description="HMA" evidence="16">
    <location>
        <begin position="1"/>
        <end position="58"/>
    </location>
</feature>
<sequence length="819" mass="88790">MTGTNSAASIEKHVMQLNGVKSVTVSVMLTKADVIYDRDKISAVQIQDAIRDLGYLSQIIEENANQNSKLNLLIGGMSCASCVNTIETHVKALKGVANCIVALSTSTGTVEFSPTIVGPRDIIEQIQDLGYSAEFATKEDRLKKLDYEEDIKKWRTSFLISLIFGIPVMLIMIYFHWIRMSTMSPENQIPVFIKPLSLDNVLLFFVATPVQFFGGRYFYAQSWKAIRQCTLNMDVLVVLATSIAYLYSVVVIVIAVLLRWNFSPMTFFDVPPMLMVFIALGRWLEYKAKSKTSDALSKLMSLQAKEACLITKDKNGHITSERGIDVELIQRGDLIKVFPGEKIAVDGILVEGSSSADESFITGESMPVVKKPGDPVIGGSVNQHGLIIIKATHVGQDSTLAQIVRLVEDAQTSKAPLQQTADKLAGYFVPFVISISIITLITWTLIGVYGRSNQSNPINWEEVLRVSFEYAITVLSIACPCALGLATPTAIMVGTGVGAKNGVLIKGGEPLEVAQKIRTVVFDKTGTITEGKPRVVKIYLNVTQAQLSLKNICAIAGTAESNSEHPLGDAIVSFAKEYLINDQWSTVSDFIMTPGKGISCTVSKLRNTISTSKGVEETNGFARTTSLQLPSYNVEVVPLSPGNMITQPEIREAEDWNNLDAYSVVIGNEKWLLANEIPIDAHITNTLANECQAGTISILIAINRKVVAIMGIVDQVKADAALTVWALHKMGIKVTLLTGDNSRTAEATAKKVGITEVFAEVLPNQKKDKINQLQERGLKVAMVGDGVNDSPALATANVGIAIATGSDVAIESAGIVLVQ</sequence>
<dbReference type="PANTHER" id="PTHR46594:SF4">
    <property type="entry name" value="P-TYPE CATION-TRANSPORTING ATPASE"/>
    <property type="match status" value="1"/>
</dbReference>
<dbReference type="Gene3D" id="3.40.50.1000">
    <property type="entry name" value="HAD superfamily/HAD-like"/>
    <property type="match status" value="1"/>
</dbReference>
<evidence type="ECO:0000256" key="3">
    <source>
        <dbReference type="ARBA" id="ARBA00022448"/>
    </source>
</evidence>